<evidence type="ECO:0000313" key="2">
    <source>
        <dbReference type="EMBL" id="VDM01055.1"/>
    </source>
</evidence>
<accession>A0A183TDX1</accession>
<proteinExistence type="predicted"/>
<evidence type="ECO:0000313" key="4">
    <source>
        <dbReference type="WBParaSite" id="SSLN_0001522401-mRNA-1"/>
    </source>
</evidence>
<sequence>MMDVAPCSDASPETPSSNEEETPIESLPDISIDNEFPIDSLNAMHKTLHCIQWQVPVLPGGDLERVLRACIHLFNKAVELCAITADKDIPEILELESIILDPKSIFHLHSVRDCTVLNAIQMGEPNDSFENFPKITSLLPHLSADLDEAAEEQEEESATDSASDSSVLLLYARSPEGRPLPLLEDFINLFGRLGGFDAVRDRFLSTPEKPMNVGLIYAYLKPFHLSCDYISSGIINHYLLPICGESTGRSYVGVDEDEDAAAAADGGGGGGEDCRGHITECRRSLRSIQQCRQDDSVVHLEFCAEVNAMSIPDDVLQASEGLAGFGDPVGDFFIDFGASG</sequence>
<reference evidence="4" key="1">
    <citation type="submission" date="2016-06" db="UniProtKB">
        <authorList>
            <consortium name="WormBaseParasite"/>
        </authorList>
    </citation>
    <scope>IDENTIFICATION</scope>
</reference>
<name>A0A183TDX1_SCHSO</name>
<dbReference type="OrthoDB" id="289038at2759"/>
<feature type="region of interest" description="Disordered" evidence="1">
    <location>
        <begin position="1"/>
        <end position="30"/>
    </location>
</feature>
<organism evidence="4">
    <name type="scientific">Schistocephalus solidus</name>
    <name type="common">Tapeworm</name>
    <dbReference type="NCBI Taxonomy" id="70667"/>
    <lineage>
        <taxon>Eukaryota</taxon>
        <taxon>Metazoa</taxon>
        <taxon>Spiralia</taxon>
        <taxon>Lophotrochozoa</taxon>
        <taxon>Platyhelminthes</taxon>
        <taxon>Cestoda</taxon>
        <taxon>Eucestoda</taxon>
        <taxon>Diphyllobothriidea</taxon>
        <taxon>Diphyllobothriidae</taxon>
        <taxon>Schistocephalus</taxon>
    </lineage>
</organism>
<keyword evidence="3" id="KW-1185">Reference proteome</keyword>
<dbReference type="EMBL" id="UYSU01039190">
    <property type="protein sequence ID" value="VDM01055.1"/>
    <property type="molecule type" value="Genomic_DNA"/>
</dbReference>
<evidence type="ECO:0000313" key="3">
    <source>
        <dbReference type="Proteomes" id="UP000275846"/>
    </source>
</evidence>
<dbReference type="WBParaSite" id="SSLN_0001522401-mRNA-1">
    <property type="protein sequence ID" value="SSLN_0001522401-mRNA-1"/>
    <property type="gene ID" value="SSLN_0001522401"/>
</dbReference>
<dbReference type="STRING" id="70667.A0A183TDX1"/>
<reference evidence="2 3" key="2">
    <citation type="submission" date="2018-11" db="EMBL/GenBank/DDBJ databases">
        <authorList>
            <consortium name="Pathogen Informatics"/>
        </authorList>
    </citation>
    <scope>NUCLEOTIDE SEQUENCE [LARGE SCALE GENOMIC DNA]</scope>
    <source>
        <strain evidence="2 3">NST_G2</strain>
    </source>
</reference>
<evidence type="ECO:0000256" key="1">
    <source>
        <dbReference type="SAM" id="MobiDB-lite"/>
    </source>
</evidence>
<dbReference type="AlphaFoldDB" id="A0A183TDX1"/>
<dbReference type="Proteomes" id="UP000275846">
    <property type="component" value="Unassembled WGS sequence"/>
</dbReference>
<gene>
    <name evidence="2" type="ORF">SSLN_LOCUS14669</name>
</gene>
<protein>
    <submittedName>
        <fullName evidence="4">DUF4821 domain-containing protein</fullName>
    </submittedName>
</protein>